<dbReference type="PRINTS" id="PR00368">
    <property type="entry name" value="FADPNR"/>
</dbReference>
<accession>A0ABS5EU88</accession>
<evidence type="ECO:0000256" key="3">
    <source>
        <dbReference type="ARBA" id="ARBA00023002"/>
    </source>
</evidence>
<protein>
    <recommendedName>
        <fullName evidence="1">Thioredoxin reductase</fullName>
    </recommendedName>
</protein>
<evidence type="ECO:0000313" key="6">
    <source>
        <dbReference type="Proteomes" id="UP001196870"/>
    </source>
</evidence>
<sequence length="303" mass="31629">MRHDAIIIGGSFAGLAAALQLARARRRVLVIDAGQPRNRFAAAAHGIFGHDGKPPRALREEAMAQLLAYPTATVIAGEAVAARPAGDGFVVALADGGQEEGARLILATGVAEEFPPIPGMRERWGATVLHCPYCHGYEVRDRALGVIAAHPLSAHQAMLIPDWGPTTYFTQAEFEPDAEQAAQLEARGVRIERTPVVELLGRAPALEGARLADGRVVPLEALFTATRTRIASPIAAQLGCGFEEGPLGPHLRVDEKKCTTVAGVYAAGDAASPMHNATFAMAAGVMAGVGAHHSLVAGQRAAA</sequence>
<dbReference type="RefSeq" id="WP_211851450.1">
    <property type="nucleotide sequence ID" value="NZ_JAAGBB010000005.1"/>
</dbReference>
<keyword evidence="2" id="KW-0285">Flavoprotein</keyword>
<dbReference type="Pfam" id="PF07992">
    <property type="entry name" value="Pyr_redox_2"/>
    <property type="match status" value="1"/>
</dbReference>
<keyword evidence="6" id="KW-1185">Reference proteome</keyword>
<organism evidence="5 6">
    <name type="scientific">Plastoroseomonas hellenica</name>
    <dbReference type="NCBI Taxonomy" id="2687306"/>
    <lineage>
        <taxon>Bacteria</taxon>
        <taxon>Pseudomonadati</taxon>
        <taxon>Pseudomonadota</taxon>
        <taxon>Alphaproteobacteria</taxon>
        <taxon>Acetobacterales</taxon>
        <taxon>Acetobacteraceae</taxon>
        <taxon>Plastoroseomonas</taxon>
    </lineage>
</organism>
<dbReference type="Gene3D" id="3.50.50.60">
    <property type="entry name" value="FAD/NAD(P)-binding domain"/>
    <property type="match status" value="2"/>
</dbReference>
<dbReference type="InterPro" id="IPR023753">
    <property type="entry name" value="FAD/NAD-binding_dom"/>
</dbReference>
<dbReference type="InterPro" id="IPR050097">
    <property type="entry name" value="Ferredoxin-NADP_redctase_2"/>
</dbReference>
<feature type="domain" description="FAD/NAD(P)-binding" evidence="4">
    <location>
        <begin position="4"/>
        <end position="284"/>
    </location>
</feature>
<dbReference type="PANTHER" id="PTHR48105">
    <property type="entry name" value="THIOREDOXIN REDUCTASE 1-RELATED-RELATED"/>
    <property type="match status" value="1"/>
</dbReference>
<proteinExistence type="predicted"/>
<keyword evidence="3" id="KW-0560">Oxidoreductase</keyword>
<evidence type="ECO:0000256" key="2">
    <source>
        <dbReference type="ARBA" id="ARBA00022630"/>
    </source>
</evidence>
<dbReference type="EMBL" id="JAAGBB010000005">
    <property type="protein sequence ID" value="MBR0663860.1"/>
    <property type="molecule type" value="Genomic_DNA"/>
</dbReference>
<dbReference type="Proteomes" id="UP001196870">
    <property type="component" value="Unassembled WGS sequence"/>
</dbReference>
<evidence type="ECO:0000313" key="5">
    <source>
        <dbReference type="EMBL" id="MBR0663860.1"/>
    </source>
</evidence>
<dbReference type="SUPFAM" id="SSF51905">
    <property type="entry name" value="FAD/NAD(P)-binding domain"/>
    <property type="match status" value="1"/>
</dbReference>
<evidence type="ECO:0000259" key="4">
    <source>
        <dbReference type="Pfam" id="PF07992"/>
    </source>
</evidence>
<reference evidence="6" key="1">
    <citation type="journal article" date="2021" name="Syst. Appl. Microbiol.">
        <title>Roseomonas hellenica sp. nov., isolated from roots of wild-growing Alkanna tinctoria.</title>
        <authorList>
            <person name="Rat A."/>
            <person name="Naranjo H.D."/>
            <person name="Lebbe L."/>
            <person name="Cnockaert M."/>
            <person name="Krigas N."/>
            <person name="Grigoriadou K."/>
            <person name="Maloupa E."/>
            <person name="Willems A."/>
        </authorList>
    </citation>
    <scope>NUCLEOTIDE SEQUENCE [LARGE SCALE GENOMIC DNA]</scope>
    <source>
        <strain evidence="6">LMG 31523</strain>
    </source>
</reference>
<dbReference type="InterPro" id="IPR036188">
    <property type="entry name" value="FAD/NAD-bd_sf"/>
</dbReference>
<dbReference type="PRINTS" id="PR00469">
    <property type="entry name" value="PNDRDTASEII"/>
</dbReference>
<name>A0ABS5EU88_9PROT</name>
<gene>
    <name evidence="5" type="ORF">GXW71_05755</name>
</gene>
<evidence type="ECO:0000256" key="1">
    <source>
        <dbReference type="ARBA" id="ARBA00018719"/>
    </source>
</evidence>
<comment type="caution">
    <text evidence="5">The sequence shown here is derived from an EMBL/GenBank/DDBJ whole genome shotgun (WGS) entry which is preliminary data.</text>
</comment>